<accession>V7HZR5</accession>
<dbReference type="Proteomes" id="UP000017747">
    <property type="component" value="Unassembled WGS sequence"/>
</dbReference>
<evidence type="ECO:0000256" key="1">
    <source>
        <dbReference type="ARBA" id="ARBA00023015"/>
    </source>
</evidence>
<evidence type="ECO:0000256" key="2">
    <source>
        <dbReference type="ARBA" id="ARBA00023125"/>
    </source>
</evidence>
<evidence type="ECO:0000259" key="5">
    <source>
        <dbReference type="PROSITE" id="PS50977"/>
    </source>
</evidence>
<dbReference type="GO" id="GO:0003700">
    <property type="term" value="F:DNA-binding transcription factor activity"/>
    <property type="evidence" value="ECO:0007669"/>
    <property type="project" value="TreeGrafter"/>
</dbReference>
<dbReference type="eggNOG" id="COG1309">
    <property type="taxonomic scope" value="Bacteria"/>
</dbReference>
<dbReference type="SUPFAM" id="SSF48498">
    <property type="entry name" value="Tetracyclin repressor-like, C-terminal domain"/>
    <property type="match status" value="1"/>
</dbReference>
<dbReference type="STRING" id="994573.T472_0216815"/>
<evidence type="ECO:0000313" key="7">
    <source>
        <dbReference type="Proteomes" id="UP000017747"/>
    </source>
</evidence>
<dbReference type="SUPFAM" id="SSF46689">
    <property type="entry name" value="Homeodomain-like"/>
    <property type="match status" value="1"/>
</dbReference>
<evidence type="ECO:0000256" key="4">
    <source>
        <dbReference type="PROSITE-ProRule" id="PRU00335"/>
    </source>
</evidence>
<organism evidence="6 7">
    <name type="scientific">Youngiibacter fragilis 232.1</name>
    <dbReference type="NCBI Taxonomy" id="994573"/>
    <lineage>
        <taxon>Bacteria</taxon>
        <taxon>Bacillati</taxon>
        <taxon>Bacillota</taxon>
        <taxon>Clostridia</taxon>
        <taxon>Eubacteriales</taxon>
        <taxon>Clostridiaceae</taxon>
        <taxon>Youngiibacter</taxon>
    </lineage>
</organism>
<evidence type="ECO:0000313" key="6">
    <source>
        <dbReference type="EMBL" id="ETA79480.1"/>
    </source>
</evidence>
<dbReference type="InterPro" id="IPR001647">
    <property type="entry name" value="HTH_TetR"/>
</dbReference>
<protein>
    <recommendedName>
        <fullName evidence="5">HTH tetR-type domain-containing protein</fullName>
    </recommendedName>
</protein>
<reference evidence="6 7" key="1">
    <citation type="journal article" date="2014" name="Genome Announc.">
        <title>Genome Sequence of Youngiibacter fragilis, the Type Strain of the Genus Youngiibacter.</title>
        <authorList>
            <person name="Wawrik C.B."/>
            <person name="Callaghan A.V."/>
            <person name="Stamps B.W."/>
            <person name="Wawrik B."/>
        </authorList>
    </citation>
    <scope>NUCLEOTIDE SEQUENCE [LARGE SCALE GENOMIC DNA]</scope>
    <source>
        <strain evidence="6 7">232.1</strain>
    </source>
</reference>
<keyword evidence="3" id="KW-0804">Transcription</keyword>
<feature type="DNA-binding region" description="H-T-H motif" evidence="4">
    <location>
        <begin position="36"/>
        <end position="55"/>
    </location>
</feature>
<name>V7HZR5_9CLOT</name>
<dbReference type="PRINTS" id="PR00455">
    <property type="entry name" value="HTHTETR"/>
</dbReference>
<sequence length="194" mass="22594">MQHELKYQQQKSENTRALLISTAKRLFREQGYESVGVREIAAAAGVTTGTFYYYFKTKYDILDAIYKHTDETFDEMFRKGFSAENIPGKIIEFFSTSMADLIESDGREFTRHRMLQMQIHSSRENSLYINVIELIKRGQAACEIDSSKSAEEINDFIFLVFRGVLYEWCVTDEPFGLHESLRKCITYSLQPFLI</sequence>
<dbReference type="RefSeq" id="WP_023388878.1">
    <property type="nucleotide sequence ID" value="NZ_AXUN02000210.1"/>
</dbReference>
<dbReference type="InterPro" id="IPR009057">
    <property type="entry name" value="Homeodomain-like_sf"/>
</dbReference>
<dbReference type="OrthoDB" id="494991at2"/>
<feature type="domain" description="HTH tetR-type" evidence="5">
    <location>
        <begin position="13"/>
        <end position="73"/>
    </location>
</feature>
<keyword evidence="2 4" id="KW-0238">DNA-binding</keyword>
<dbReference type="PROSITE" id="PS50977">
    <property type="entry name" value="HTH_TETR_2"/>
    <property type="match status" value="1"/>
</dbReference>
<dbReference type="AlphaFoldDB" id="V7HZR5"/>
<dbReference type="Pfam" id="PF00440">
    <property type="entry name" value="TetR_N"/>
    <property type="match status" value="1"/>
</dbReference>
<dbReference type="PANTHER" id="PTHR30055:SF234">
    <property type="entry name" value="HTH-TYPE TRANSCRIPTIONAL REGULATOR BETI"/>
    <property type="match status" value="1"/>
</dbReference>
<keyword evidence="1" id="KW-0805">Transcription regulation</keyword>
<proteinExistence type="predicted"/>
<gene>
    <name evidence="6" type="ORF">T472_0216815</name>
</gene>
<keyword evidence="7" id="KW-1185">Reference proteome</keyword>
<dbReference type="EMBL" id="AXUN02000210">
    <property type="protein sequence ID" value="ETA79480.1"/>
    <property type="molecule type" value="Genomic_DNA"/>
</dbReference>
<dbReference type="Gene3D" id="1.10.357.10">
    <property type="entry name" value="Tetracycline Repressor, domain 2"/>
    <property type="match status" value="1"/>
</dbReference>
<dbReference type="GO" id="GO:0000976">
    <property type="term" value="F:transcription cis-regulatory region binding"/>
    <property type="evidence" value="ECO:0007669"/>
    <property type="project" value="TreeGrafter"/>
</dbReference>
<dbReference type="InterPro" id="IPR036271">
    <property type="entry name" value="Tet_transcr_reg_TetR-rel_C_sf"/>
</dbReference>
<dbReference type="PANTHER" id="PTHR30055">
    <property type="entry name" value="HTH-TYPE TRANSCRIPTIONAL REGULATOR RUTR"/>
    <property type="match status" value="1"/>
</dbReference>
<dbReference type="InterPro" id="IPR050109">
    <property type="entry name" value="HTH-type_TetR-like_transc_reg"/>
</dbReference>
<evidence type="ECO:0000256" key="3">
    <source>
        <dbReference type="ARBA" id="ARBA00023163"/>
    </source>
</evidence>
<comment type="caution">
    <text evidence="6">The sequence shown here is derived from an EMBL/GenBank/DDBJ whole genome shotgun (WGS) entry which is preliminary data.</text>
</comment>